<keyword evidence="8" id="KW-1185">Reference proteome</keyword>
<feature type="domain" description="Tyr recombinase" evidence="5">
    <location>
        <begin position="122"/>
        <end position="292"/>
    </location>
</feature>
<dbReference type="Proteomes" id="UP000032309">
    <property type="component" value="Unassembled WGS sequence"/>
</dbReference>
<dbReference type="InterPro" id="IPR011010">
    <property type="entry name" value="DNA_brk_join_enz"/>
</dbReference>
<dbReference type="InterPro" id="IPR044068">
    <property type="entry name" value="CB"/>
</dbReference>
<reference evidence="8" key="1">
    <citation type="journal article" date="2015" name="Genome Announc.">
        <title>Draft Genome Sequence of an Anaerobic Ammonium-Oxidizing Bacterium, "Candidatus Brocadia sinica".</title>
        <authorList>
            <person name="Oshiki M."/>
            <person name="Shinyako-Hata K."/>
            <person name="Satoh H."/>
            <person name="Okabe S."/>
        </authorList>
    </citation>
    <scope>NUCLEOTIDE SEQUENCE [LARGE SCALE GENOMIC DNA]</scope>
    <source>
        <strain evidence="8">JPN1</strain>
    </source>
</reference>
<dbReference type="InterPro" id="IPR057084">
    <property type="entry name" value="Int_N"/>
</dbReference>
<keyword evidence="3" id="KW-0233">DNA recombination</keyword>
<dbReference type="InterPro" id="IPR013762">
    <property type="entry name" value="Integrase-like_cat_sf"/>
</dbReference>
<keyword evidence="2 4" id="KW-0238">DNA-binding</keyword>
<dbReference type="EMBL" id="BAFN01000001">
    <property type="protein sequence ID" value="GAN35141.1"/>
    <property type="molecule type" value="Genomic_DNA"/>
</dbReference>
<evidence type="ECO:0000259" key="6">
    <source>
        <dbReference type="PROSITE" id="PS51900"/>
    </source>
</evidence>
<keyword evidence="1" id="KW-0229">DNA integration</keyword>
<proteinExistence type="predicted"/>
<dbReference type="PROSITE" id="PS51898">
    <property type="entry name" value="TYR_RECOMBINASE"/>
    <property type="match status" value="1"/>
</dbReference>
<evidence type="ECO:0000256" key="3">
    <source>
        <dbReference type="ARBA" id="ARBA00023172"/>
    </source>
</evidence>
<dbReference type="InterPro" id="IPR010998">
    <property type="entry name" value="Integrase_recombinase_N"/>
</dbReference>
<dbReference type="CDD" id="cd00796">
    <property type="entry name" value="INT_Rci_Hp1_C"/>
    <property type="match status" value="1"/>
</dbReference>
<dbReference type="SUPFAM" id="SSF56349">
    <property type="entry name" value="DNA breaking-rejoining enzymes"/>
    <property type="match status" value="1"/>
</dbReference>
<gene>
    <name evidence="7" type="ORF">BROSI_A3687</name>
</gene>
<evidence type="ECO:0000256" key="2">
    <source>
        <dbReference type="ARBA" id="ARBA00023125"/>
    </source>
</evidence>
<dbReference type="Pfam" id="PF00589">
    <property type="entry name" value="Phage_integrase"/>
    <property type="match status" value="1"/>
</dbReference>
<dbReference type="Pfam" id="PF24624">
    <property type="entry name" value="Int_N"/>
    <property type="match status" value="1"/>
</dbReference>
<dbReference type="Gene3D" id="1.10.443.10">
    <property type="entry name" value="Intergrase catalytic core"/>
    <property type="match status" value="1"/>
</dbReference>
<feature type="domain" description="Core-binding (CB)" evidence="6">
    <location>
        <begin position="20"/>
        <end position="101"/>
    </location>
</feature>
<dbReference type="PANTHER" id="PTHR30349:SF94">
    <property type="entry name" value="INTEGRASE_RECOMBINASE HI_1414-RELATED"/>
    <property type="match status" value="1"/>
</dbReference>
<organism evidence="7 8">
    <name type="scientific">Candidatus Brocadia sinica JPN1</name>
    <dbReference type="NCBI Taxonomy" id="1197129"/>
    <lineage>
        <taxon>Bacteria</taxon>
        <taxon>Pseudomonadati</taxon>
        <taxon>Planctomycetota</taxon>
        <taxon>Candidatus Brocadiia</taxon>
        <taxon>Candidatus Brocadiales</taxon>
        <taxon>Candidatus Brocadiaceae</taxon>
        <taxon>Candidatus Brocadia</taxon>
    </lineage>
</organism>
<accession>A0ABQ0K229</accession>
<evidence type="ECO:0000259" key="5">
    <source>
        <dbReference type="PROSITE" id="PS51898"/>
    </source>
</evidence>
<evidence type="ECO:0000256" key="1">
    <source>
        <dbReference type="ARBA" id="ARBA00022908"/>
    </source>
</evidence>
<comment type="caution">
    <text evidence="7">The sequence shown here is derived from an EMBL/GenBank/DDBJ whole genome shotgun (WGS) entry which is preliminary data.</text>
</comment>
<dbReference type="InterPro" id="IPR002104">
    <property type="entry name" value="Integrase_catalytic"/>
</dbReference>
<dbReference type="Gene3D" id="1.10.150.130">
    <property type="match status" value="1"/>
</dbReference>
<dbReference type="PANTHER" id="PTHR30349">
    <property type="entry name" value="PHAGE INTEGRASE-RELATED"/>
    <property type="match status" value="1"/>
</dbReference>
<evidence type="ECO:0000313" key="8">
    <source>
        <dbReference type="Proteomes" id="UP000032309"/>
    </source>
</evidence>
<evidence type="ECO:0000256" key="4">
    <source>
        <dbReference type="PROSITE-ProRule" id="PRU01248"/>
    </source>
</evidence>
<evidence type="ECO:0000313" key="7">
    <source>
        <dbReference type="EMBL" id="GAN35141.1"/>
    </source>
</evidence>
<dbReference type="InterPro" id="IPR050090">
    <property type="entry name" value="Tyrosine_recombinase_XerCD"/>
</dbReference>
<dbReference type="PROSITE" id="PS51900">
    <property type="entry name" value="CB"/>
    <property type="match status" value="1"/>
</dbReference>
<sequence length="313" mass="35362">MFIGDRERGKLNLPKKKVIPTLGEYSKTYLELYRGAKESTQDTKRANINILVKHLGDYRLDKITPFIIEKFRVDRREKDKVSDGSINDNITVFSHLFNTAIKAGVIDRNPCSEVKKLKIPKKHERVLSSEGIGLLLDKLQGKDRLMVLVGLFTGMRINEVLRLKWTDIDFTKGLIAFVQSKTGKALTIPISAYLIGELLRYKERCQEDWLFETREVTKRIANAHSHRFSLLFQSIGIRDFTFHGLRHTFSSLLQSELGVGAVVVQGMTGHSSLGMLQRYSHTGLDSKKRAVQALTDHVLGMGEKAVLPLAAQA</sequence>
<name>A0ABQ0K229_9BACT</name>
<protein>
    <submittedName>
        <fullName evidence="7">Integrase family protein</fullName>
    </submittedName>
</protein>